<comment type="subcellular location">
    <subcellularLocation>
        <location evidence="1 8">Cell membrane</location>
        <topology evidence="1 8">Multi-pass membrane protein</topology>
    </subcellularLocation>
</comment>
<reference evidence="10" key="1">
    <citation type="submission" date="2015-03" db="EMBL/GenBank/DDBJ databases">
        <title>MIGS Cultured Bacterial/Archaeal sample from Brevibacillus laterosporus.</title>
        <authorList>
            <person name="Zeng D."/>
            <person name="Zhu L."/>
            <person name="Dong G."/>
            <person name="Ye W."/>
            <person name="Ren D."/>
            <person name="Wu L."/>
            <person name="Xu J."/>
            <person name="Li G."/>
            <person name="Guo L."/>
        </authorList>
    </citation>
    <scope>NUCLEOTIDE SEQUENCE</scope>
    <source>
        <strain evidence="10">B9</strain>
        <plasmid evidence="10">unnamed2</plasmid>
    </source>
</reference>
<keyword evidence="3" id="KW-1003">Cell membrane</keyword>
<feature type="transmembrane region" description="Helical" evidence="8">
    <location>
        <begin position="79"/>
        <end position="102"/>
    </location>
</feature>
<evidence type="ECO:0000256" key="1">
    <source>
        <dbReference type="ARBA" id="ARBA00004651"/>
    </source>
</evidence>
<feature type="transmembrane region" description="Helical" evidence="8">
    <location>
        <begin position="14"/>
        <end position="35"/>
    </location>
</feature>
<dbReference type="PANTHER" id="PTHR43386:SF1">
    <property type="entry name" value="D,D-DIPEPTIDE TRANSPORT SYSTEM PERMEASE PROTEIN DDPC-RELATED"/>
    <property type="match status" value="1"/>
</dbReference>
<dbReference type="EMBL" id="CP011076">
    <property type="protein sequence ID" value="AKF96265.1"/>
    <property type="molecule type" value="Genomic_DNA"/>
</dbReference>
<keyword evidence="4 8" id="KW-0812">Transmembrane</keyword>
<dbReference type="InterPro" id="IPR053385">
    <property type="entry name" value="ABC_transport_permease"/>
</dbReference>
<comment type="similarity">
    <text evidence="7">Belongs to the binding-protein-dependent transport system permease family. OppBC subfamily.</text>
</comment>
<dbReference type="NCBIfam" id="NF045474">
    <property type="entry name" value="Opp2C"/>
    <property type="match status" value="1"/>
</dbReference>
<dbReference type="GO" id="GO:0015099">
    <property type="term" value="F:nickel cation transmembrane transporter activity"/>
    <property type="evidence" value="ECO:0007669"/>
    <property type="project" value="InterPro"/>
</dbReference>
<dbReference type="InterPro" id="IPR050366">
    <property type="entry name" value="BP-dependent_transpt_permease"/>
</dbReference>
<keyword evidence="6 8" id="KW-0472">Membrane</keyword>
<dbReference type="PROSITE" id="PS50928">
    <property type="entry name" value="ABC_TM1"/>
    <property type="match status" value="1"/>
</dbReference>
<geneLocation type="plasmid" evidence="10">
    <name>unnamed2</name>
</geneLocation>
<dbReference type="Pfam" id="PF12911">
    <property type="entry name" value="OppC_N"/>
    <property type="match status" value="1"/>
</dbReference>
<dbReference type="CDD" id="cd06261">
    <property type="entry name" value="TM_PBP2"/>
    <property type="match status" value="1"/>
</dbReference>
<keyword evidence="10" id="KW-0614">Plasmid</keyword>
<accession>A0A0F7EJD5</accession>
<dbReference type="PANTHER" id="PTHR43386">
    <property type="entry name" value="OLIGOPEPTIDE TRANSPORT SYSTEM PERMEASE PROTEIN APPC"/>
    <property type="match status" value="1"/>
</dbReference>
<dbReference type="Pfam" id="PF00528">
    <property type="entry name" value="BPD_transp_1"/>
    <property type="match status" value="1"/>
</dbReference>
<evidence type="ECO:0000256" key="7">
    <source>
        <dbReference type="ARBA" id="ARBA00024202"/>
    </source>
</evidence>
<dbReference type="RefSeq" id="WP_031415608.1">
    <property type="nucleotide sequence ID" value="NZ_CP011076.1"/>
</dbReference>
<evidence type="ECO:0000256" key="8">
    <source>
        <dbReference type="RuleBase" id="RU363032"/>
    </source>
</evidence>
<evidence type="ECO:0000256" key="4">
    <source>
        <dbReference type="ARBA" id="ARBA00022692"/>
    </source>
</evidence>
<evidence type="ECO:0000256" key="2">
    <source>
        <dbReference type="ARBA" id="ARBA00022448"/>
    </source>
</evidence>
<dbReference type="NCBIfam" id="TIGR02790">
    <property type="entry name" value="nickel_nikC"/>
    <property type="match status" value="1"/>
</dbReference>
<dbReference type="AlphaFoldDB" id="A0A0F7EJD5"/>
<evidence type="ECO:0000256" key="3">
    <source>
        <dbReference type="ARBA" id="ARBA00022475"/>
    </source>
</evidence>
<evidence type="ECO:0000256" key="6">
    <source>
        <dbReference type="ARBA" id="ARBA00023136"/>
    </source>
</evidence>
<dbReference type="InterPro" id="IPR025966">
    <property type="entry name" value="OppC_N"/>
</dbReference>
<feature type="transmembrane region" description="Helical" evidence="8">
    <location>
        <begin position="196"/>
        <end position="221"/>
    </location>
</feature>
<keyword evidence="2 8" id="KW-0813">Transport</keyword>
<evidence type="ECO:0000259" key="9">
    <source>
        <dbReference type="PROSITE" id="PS50928"/>
    </source>
</evidence>
<feature type="transmembrane region" description="Helical" evidence="8">
    <location>
        <begin position="245"/>
        <end position="267"/>
    </location>
</feature>
<gene>
    <name evidence="10" type="primary">nikC</name>
    <name evidence="10" type="ORF">EX87_22300</name>
</gene>
<sequence length="276" mass="30472">MLKKLKQKLLSQKLMIICGIIIIFMILLALFAPFLSPNDPNLVDITQKLQGPSSKFPLGTDHLGRCIWSRLIYGTRTSLGTAFFVMGFTMLISLPVGIFAGYRGGWVDYLFMRICDIFMAFPSLLLSLALIGILGPGLGNMIFAMVLVQWVFYARIIRGMVLSVKEQPFILAAKVCGTPKLVIVLKHILPTIISQVVVLAFMDIGGIVLAISGLSFLGLGIQPPGAEWGMMINDSKPFFRNNPSLMLYPGMMILLVVIAFNLFGEALRDALDLKRK</sequence>
<keyword evidence="5 8" id="KW-1133">Transmembrane helix</keyword>
<evidence type="ECO:0000256" key="5">
    <source>
        <dbReference type="ARBA" id="ARBA00022989"/>
    </source>
</evidence>
<feature type="domain" description="ABC transmembrane type-1" evidence="9">
    <location>
        <begin position="75"/>
        <end position="264"/>
    </location>
</feature>
<feature type="transmembrane region" description="Helical" evidence="8">
    <location>
        <begin position="114"/>
        <end position="135"/>
    </location>
</feature>
<name>A0A0F7EJD5_BRELA</name>
<feature type="transmembrane region" description="Helical" evidence="8">
    <location>
        <begin position="141"/>
        <end position="157"/>
    </location>
</feature>
<protein>
    <submittedName>
        <fullName evidence="10">Nickel transporter permease NikC</fullName>
    </submittedName>
</protein>
<evidence type="ECO:0000313" key="10">
    <source>
        <dbReference type="EMBL" id="AKF96265.1"/>
    </source>
</evidence>
<dbReference type="InterPro" id="IPR000515">
    <property type="entry name" value="MetI-like"/>
</dbReference>
<dbReference type="InterPro" id="IPR035906">
    <property type="entry name" value="MetI-like_sf"/>
</dbReference>
<dbReference type="InterPro" id="IPR014157">
    <property type="entry name" value="Nickel_NikC"/>
</dbReference>
<dbReference type="Gene3D" id="1.10.3720.10">
    <property type="entry name" value="MetI-like"/>
    <property type="match status" value="1"/>
</dbReference>
<organism evidence="10">
    <name type="scientific">Brevibacillus laterosporus</name>
    <name type="common">Bacillus laterosporus</name>
    <dbReference type="NCBI Taxonomy" id="1465"/>
    <lineage>
        <taxon>Bacteria</taxon>
        <taxon>Bacillati</taxon>
        <taxon>Bacillota</taxon>
        <taxon>Bacilli</taxon>
        <taxon>Bacillales</taxon>
        <taxon>Paenibacillaceae</taxon>
        <taxon>Brevibacillus</taxon>
    </lineage>
</organism>
<dbReference type="GO" id="GO:0005886">
    <property type="term" value="C:plasma membrane"/>
    <property type="evidence" value="ECO:0007669"/>
    <property type="project" value="UniProtKB-SubCell"/>
</dbReference>
<dbReference type="SUPFAM" id="SSF161098">
    <property type="entry name" value="MetI-like"/>
    <property type="match status" value="1"/>
</dbReference>
<proteinExistence type="inferred from homology"/>